<keyword evidence="4 6" id="KW-1133">Transmembrane helix</keyword>
<dbReference type="AlphaFoldDB" id="A0A382EL79"/>
<dbReference type="EMBL" id="UINC01045115">
    <property type="protein sequence ID" value="SVB51478.1"/>
    <property type="molecule type" value="Genomic_DNA"/>
</dbReference>
<dbReference type="GO" id="GO:0015171">
    <property type="term" value="F:amino acid transmembrane transporter activity"/>
    <property type="evidence" value="ECO:0007669"/>
    <property type="project" value="TreeGrafter"/>
</dbReference>
<comment type="subcellular location">
    <subcellularLocation>
        <location evidence="1">Cell membrane</location>
        <topology evidence="1">Multi-pass membrane protein</topology>
    </subcellularLocation>
</comment>
<keyword evidence="3 6" id="KW-0812">Transmembrane</keyword>
<organism evidence="7">
    <name type="scientific">marine metagenome</name>
    <dbReference type="NCBI Taxonomy" id="408172"/>
    <lineage>
        <taxon>unclassified sequences</taxon>
        <taxon>metagenomes</taxon>
        <taxon>ecological metagenomes</taxon>
    </lineage>
</organism>
<dbReference type="InterPro" id="IPR001123">
    <property type="entry name" value="LeuE-type"/>
</dbReference>
<dbReference type="PANTHER" id="PTHR30086:SF20">
    <property type="entry name" value="ARGININE EXPORTER PROTEIN ARGO-RELATED"/>
    <property type="match status" value="1"/>
</dbReference>
<name>A0A382EL79_9ZZZZ</name>
<keyword evidence="5 6" id="KW-0472">Membrane</keyword>
<gene>
    <name evidence="7" type="ORF">METZ01_LOCUS204332</name>
</gene>
<evidence type="ECO:0000256" key="1">
    <source>
        <dbReference type="ARBA" id="ARBA00004651"/>
    </source>
</evidence>
<feature type="non-terminal residue" evidence="7">
    <location>
        <position position="142"/>
    </location>
</feature>
<evidence type="ECO:0000256" key="6">
    <source>
        <dbReference type="SAM" id="Phobius"/>
    </source>
</evidence>
<dbReference type="PANTHER" id="PTHR30086">
    <property type="entry name" value="ARGININE EXPORTER PROTEIN ARGO"/>
    <property type="match status" value="1"/>
</dbReference>
<feature type="transmembrane region" description="Helical" evidence="6">
    <location>
        <begin position="69"/>
        <end position="92"/>
    </location>
</feature>
<evidence type="ECO:0000313" key="7">
    <source>
        <dbReference type="EMBL" id="SVB51478.1"/>
    </source>
</evidence>
<dbReference type="Pfam" id="PF01810">
    <property type="entry name" value="LysE"/>
    <property type="match status" value="1"/>
</dbReference>
<feature type="transmembrane region" description="Helical" evidence="6">
    <location>
        <begin position="37"/>
        <end position="63"/>
    </location>
</feature>
<evidence type="ECO:0000256" key="3">
    <source>
        <dbReference type="ARBA" id="ARBA00022692"/>
    </source>
</evidence>
<sequence length="142" mass="15797">VSEFLAIVILHLFAVASPGPDFVLVTRQCFRQGRTSAIWSSFGIAFAIMFHVLFSLFGLAILINYKADLFVWLKLLAAVYLIYLGLKSVINISSVDKKDQDLSSESLLEVKAFLIGFTTNLLNPKALLFFITVFSLIINTTT</sequence>
<protein>
    <recommendedName>
        <fullName evidence="8">Lysine transporter LysE</fullName>
    </recommendedName>
</protein>
<feature type="non-terminal residue" evidence="7">
    <location>
        <position position="1"/>
    </location>
</feature>
<accession>A0A382EL79</accession>
<evidence type="ECO:0000256" key="4">
    <source>
        <dbReference type="ARBA" id="ARBA00022989"/>
    </source>
</evidence>
<feature type="transmembrane region" description="Helical" evidence="6">
    <location>
        <begin position="113"/>
        <end position="138"/>
    </location>
</feature>
<dbReference type="GO" id="GO:0005886">
    <property type="term" value="C:plasma membrane"/>
    <property type="evidence" value="ECO:0007669"/>
    <property type="project" value="UniProtKB-SubCell"/>
</dbReference>
<proteinExistence type="predicted"/>
<evidence type="ECO:0000256" key="5">
    <source>
        <dbReference type="ARBA" id="ARBA00023136"/>
    </source>
</evidence>
<keyword evidence="2" id="KW-1003">Cell membrane</keyword>
<evidence type="ECO:0000256" key="2">
    <source>
        <dbReference type="ARBA" id="ARBA00022475"/>
    </source>
</evidence>
<evidence type="ECO:0008006" key="8">
    <source>
        <dbReference type="Google" id="ProtNLM"/>
    </source>
</evidence>
<reference evidence="7" key="1">
    <citation type="submission" date="2018-05" db="EMBL/GenBank/DDBJ databases">
        <authorList>
            <person name="Lanie J.A."/>
            <person name="Ng W.-L."/>
            <person name="Kazmierczak K.M."/>
            <person name="Andrzejewski T.M."/>
            <person name="Davidsen T.M."/>
            <person name="Wayne K.J."/>
            <person name="Tettelin H."/>
            <person name="Glass J.I."/>
            <person name="Rusch D."/>
            <person name="Podicherti R."/>
            <person name="Tsui H.-C.T."/>
            <person name="Winkler M.E."/>
        </authorList>
    </citation>
    <scope>NUCLEOTIDE SEQUENCE</scope>
</reference>
<feature type="transmembrane region" description="Helical" evidence="6">
    <location>
        <begin position="6"/>
        <end position="25"/>
    </location>
</feature>